<name>A0A3E1QD44_9FLAO</name>
<dbReference type="EMBL" id="QVID01000001">
    <property type="protein sequence ID" value="RFN60063.1"/>
    <property type="molecule type" value="Genomic_DNA"/>
</dbReference>
<dbReference type="PANTHER" id="PTHR45947">
    <property type="entry name" value="SULFOQUINOVOSYL TRANSFERASE SQD2"/>
    <property type="match status" value="1"/>
</dbReference>
<dbReference type="GO" id="GO:0016757">
    <property type="term" value="F:glycosyltransferase activity"/>
    <property type="evidence" value="ECO:0007669"/>
    <property type="project" value="InterPro"/>
</dbReference>
<proteinExistence type="predicted"/>
<keyword evidence="2" id="KW-0808">Transferase</keyword>
<dbReference type="PANTHER" id="PTHR45947:SF3">
    <property type="entry name" value="SULFOQUINOVOSYL TRANSFERASE SQD2"/>
    <property type="match status" value="1"/>
</dbReference>
<dbReference type="Gene3D" id="3.40.50.2000">
    <property type="entry name" value="Glycogen Phosphorylase B"/>
    <property type="match status" value="2"/>
</dbReference>
<evidence type="ECO:0000259" key="1">
    <source>
        <dbReference type="Pfam" id="PF00534"/>
    </source>
</evidence>
<dbReference type="InterPro" id="IPR050194">
    <property type="entry name" value="Glycosyltransferase_grp1"/>
</dbReference>
<comment type="caution">
    <text evidence="2">The sequence shown here is derived from an EMBL/GenBank/DDBJ whole genome shotgun (WGS) entry which is preliminary data.</text>
</comment>
<dbReference type="SUPFAM" id="SSF53756">
    <property type="entry name" value="UDP-Glycosyltransferase/glycogen phosphorylase"/>
    <property type="match status" value="1"/>
</dbReference>
<gene>
    <name evidence="2" type="ORF">DZ858_08445</name>
</gene>
<accession>A0A3E1QD44</accession>
<dbReference type="AlphaFoldDB" id="A0A3E1QD44"/>
<sequence length="341" mass="38746">MSSLKKILYIGNKLSKKGATVTSIETLGLFLQQEGYEVVTVSSKKNKILRMLDMMWNTIYHSKNTSFVLIDTYSTINFQYAVIIGVMCRTFGLPYIPILRGGNLPSRLKKNKKQSRKLFGNAITNVAPSRYLLEAFKKGGYTKLTYIPNTIQIDNYPFLLRKDIQPKLLWVRSFSKIYNPMLALHILEALLKAGYKNSELCMIGPEKDDTYRACKAYSDKKKLPVTFTGGLPKAEWIRRSEDYDIFINTTNVDNTPVSVIEAMALGLPVVSTNAGGVPFLIEDDVDGLLVVPDNAEIFSDKIQKILNKDLDYRTISLNARKKAERFDWNVVKEKWKTLLNS</sequence>
<organism evidence="2 3">
    <name type="scientific">Marixanthomonas ophiurae</name>
    <dbReference type="NCBI Taxonomy" id="387659"/>
    <lineage>
        <taxon>Bacteria</taxon>
        <taxon>Pseudomonadati</taxon>
        <taxon>Bacteroidota</taxon>
        <taxon>Flavobacteriia</taxon>
        <taxon>Flavobacteriales</taxon>
        <taxon>Flavobacteriaceae</taxon>
        <taxon>Marixanthomonas</taxon>
    </lineage>
</organism>
<feature type="domain" description="Glycosyl transferase family 1" evidence="1">
    <location>
        <begin position="163"/>
        <end position="321"/>
    </location>
</feature>
<dbReference type="OrthoDB" id="139410at2"/>
<dbReference type="Proteomes" id="UP000261082">
    <property type="component" value="Unassembled WGS sequence"/>
</dbReference>
<dbReference type="InterPro" id="IPR001296">
    <property type="entry name" value="Glyco_trans_1"/>
</dbReference>
<keyword evidence="3" id="KW-1185">Reference proteome</keyword>
<reference evidence="2 3" key="1">
    <citation type="journal article" date="2007" name="Int. J. Syst. Evol. Microbiol.">
        <title>Marixanthomonas ophiurae gen. nov., sp. nov., a marine bacterium of the family Flavobacteriaceae isolated from a deep-sea brittle star.</title>
        <authorList>
            <person name="Romanenko L.A."/>
            <person name="Uchino M."/>
            <person name="Frolova G.M."/>
            <person name="Mikhailov V.V."/>
        </authorList>
    </citation>
    <scope>NUCLEOTIDE SEQUENCE [LARGE SCALE GENOMIC DNA]</scope>
    <source>
        <strain evidence="2 3">KMM 3046</strain>
    </source>
</reference>
<protein>
    <submittedName>
        <fullName evidence="2">Glycosyltransferase</fullName>
    </submittedName>
</protein>
<dbReference type="CDD" id="cd03801">
    <property type="entry name" value="GT4_PimA-like"/>
    <property type="match status" value="1"/>
</dbReference>
<evidence type="ECO:0000313" key="2">
    <source>
        <dbReference type="EMBL" id="RFN60063.1"/>
    </source>
</evidence>
<evidence type="ECO:0000313" key="3">
    <source>
        <dbReference type="Proteomes" id="UP000261082"/>
    </source>
</evidence>
<dbReference type="Pfam" id="PF00534">
    <property type="entry name" value="Glycos_transf_1"/>
    <property type="match status" value="1"/>
</dbReference>